<dbReference type="AlphaFoldDB" id="A0AAV4SXV1"/>
<protein>
    <recommendedName>
        <fullName evidence="1">EGF-like domain-containing protein</fullName>
    </recommendedName>
</protein>
<dbReference type="Pfam" id="PF23106">
    <property type="entry name" value="EGF_Teneurin"/>
    <property type="match status" value="1"/>
</dbReference>
<proteinExistence type="predicted"/>
<organism evidence="2 3">
    <name type="scientific">Caerostris extrusa</name>
    <name type="common">Bark spider</name>
    <name type="synonym">Caerostris bankana</name>
    <dbReference type="NCBI Taxonomy" id="172846"/>
    <lineage>
        <taxon>Eukaryota</taxon>
        <taxon>Metazoa</taxon>
        <taxon>Ecdysozoa</taxon>
        <taxon>Arthropoda</taxon>
        <taxon>Chelicerata</taxon>
        <taxon>Arachnida</taxon>
        <taxon>Araneae</taxon>
        <taxon>Araneomorphae</taxon>
        <taxon>Entelegynae</taxon>
        <taxon>Araneoidea</taxon>
        <taxon>Araneidae</taxon>
        <taxon>Caerostris</taxon>
    </lineage>
</organism>
<feature type="domain" description="EGF-like" evidence="1">
    <location>
        <begin position="78"/>
        <end position="89"/>
    </location>
</feature>
<dbReference type="Gene3D" id="2.10.25.10">
    <property type="entry name" value="Laminin"/>
    <property type="match status" value="1"/>
</dbReference>
<evidence type="ECO:0000313" key="3">
    <source>
        <dbReference type="Proteomes" id="UP001054945"/>
    </source>
</evidence>
<dbReference type="Proteomes" id="UP001054945">
    <property type="component" value="Unassembled WGS sequence"/>
</dbReference>
<dbReference type="PROSITE" id="PS00022">
    <property type="entry name" value="EGF_1"/>
    <property type="match status" value="1"/>
</dbReference>
<dbReference type="InterPro" id="IPR000742">
    <property type="entry name" value="EGF"/>
</dbReference>
<sequence length="96" mass="10334">MYAYIIQSMTVLSSSISLILQWTVLILNALNTGSAYPASVSAGKDGRAMTVVRADTDALRCLPDCSGHGQFDLELQKCICDEQWTGSDCSQGQLSL</sequence>
<gene>
    <name evidence="2" type="ORF">CEXT_423651</name>
</gene>
<name>A0AAV4SXV1_CAEEX</name>
<accession>A0AAV4SXV1</accession>
<evidence type="ECO:0000313" key="2">
    <source>
        <dbReference type="EMBL" id="GIY38880.1"/>
    </source>
</evidence>
<dbReference type="FunFam" id="2.10.25.10:FF:000016">
    <property type="entry name" value="Teneurin transmembrane protein 2"/>
    <property type="match status" value="1"/>
</dbReference>
<evidence type="ECO:0000259" key="1">
    <source>
        <dbReference type="PROSITE" id="PS00022"/>
    </source>
</evidence>
<keyword evidence="3" id="KW-1185">Reference proteome</keyword>
<reference evidence="2 3" key="1">
    <citation type="submission" date="2021-06" db="EMBL/GenBank/DDBJ databases">
        <title>Caerostris extrusa draft genome.</title>
        <authorList>
            <person name="Kono N."/>
            <person name="Arakawa K."/>
        </authorList>
    </citation>
    <scope>NUCLEOTIDE SEQUENCE [LARGE SCALE GENOMIC DNA]</scope>
</reference>
<dbReference type="EMBL" id="BPLR01010366">
    <property type="protein sequence ID" value="GIY38880.1"/>
    <property type="molecule type" value="Genomic_DNA"/>
</dbReference>
<comment type="caution">
    <text evidence="2">The sequence shown here is derived from an EMBL/GenBank/DDBJ whole genome shotgun (WGS) entry which is preliminary data.</text>
</comment>